<keyword evidence="1" id="KW-0472">Membrane</keyword>
<keyword evidence="1" id="KW-1133">Transmembrane helix</keyword>
<keyword evidence="1" id="KW-0812">Transmembrane</keyword>
<accession>A0A922I3F7</accession>
<evidence type="ECO:0000313" key="3">
    <source>
        <dbReference type="Proteomes" id="UP000790347"/>
    </source>
</evidence>
<evidence type="ECO:0000256" key="1">
    <source>
        <dbReference type="SAM" id="Phobius"/>
    </source>
</evidence>
<dbReference type="AlphaFoldDB" id="A0A922I3F7"/>
<organism evidence="2 3">
    <name type="scientific">Dermatophagoides farinae</name>
    <name type="common">American house dust mite</name>
    <dbReference type="NCBI Taxonomy" id="6954"/>
    <lineage>
        <taxon>Eukaryota</taxon>
        <taxon>Metazoa</taxon>
        <taxon>Ecdysozoa</taxon>
        <taxon>Arthropoda</taxon>
        <taxon>Chelicerata</taxon>
        <taxon>Arachnida</taxon>
        <taxon>Acari</taxon>
        <taxon>Acariformes</taxon>
        <taxon>Sarcoptiformes</taxon>
        <taxon>Astigmata</taxon>
        <taxon>Psoroptidia</taxon>
        <taxon>Analgoidea</taxon>
        <taxon>Pyroglyphidae</taxon>
        <taxon>Dermatophagoidinae</taxon>
        <taxon>Dermatophagoides</taxon>
    </lineage>
</organism>
<feature type="transmembrane region" description="Helical" evidence="1">
    <location>
        <begin position="6"/>
        <end position="26"/>
    </location>
</feature>
<dbReference type="PANTHER" id="PTHR33964">
    <property type="entry name" value="RE45066P-RELATED"/>
    <property type="match status" value="1"/>
</dbReference>
<protein>
    <recommendedName>
        <fullName evidence="4">DUF19 domain-containing protein</fullName>
    </recommendedName>
</protein>
<evidence type="ECO:0000313" key="2">
    <source>
        <dbReference type="EMBL" id="KAH9517922.1"/>
    </source>
</evidence>
<dbReference type="PANTHER" id="PTHR33964:SF1">
    <property type="entry name" value="RE45066P"/>
    <property type="match status" value="1"/>
</dbReference>
<sequence>MFYSSSKSFITFIVFIIFIFNFCLLISNKVDCGKKKSNKNNRNNKNDDECSADVREKFDNNVAKLMSLGPNGRHWPETEPEHDDYCAETKRLNQHLDDYKTTCSSGPSKEFASIILFSLRRVTRQYCRKTAANKRKHTKLFAMYTCSNQLSNQTGECLEKYIDSLLSTVKLSTIEQKIPYTCCNYFELLKCTDDVFHSEVKCADSSETFQEFVRTIFDDIINVACGDYVEFSDKCQQLPILSLPVQRKNQKRPKSILIPLIEIWDQSASTKTN</sequence>
<name>A0A922I3F7_DERFA</name>
<dbReference type="Proteomes" id="UP000790347">
    <property type="component" value="Unassembled WGS sequence"/>
</dbReference>
<proteinExistence type="predicted"/>
<keyword evidence="3" id="KW-1185">Reference proteome</keyword>
<dbReference type="OrthoDB" id="6493498at2759"/>
<comment type="caution">
    <text evidence="2">The sequence shown here is derived from an EMBL/GenBank/DDBJ whole genome shotgun (WGS) entry which is preliminary data.</text>
</comment>
<reference evidence="2" key="2">
    <citation type="journal article" date="2022" name="Res Sq">
        <title>Comparative Genomics Reveals Insights into the Divergent Evolution of Astigmatic Mites and Household Pest Adaptations.</title>
        <authorList>
            <person name="Xiong Q."/>
            <person name="Wan A.T.-Y."/>
            <person name="Liu X.-Y."/>
            <person name="Fung C.S.-H."/>
            <person name="Xiao X."/>
            <person name="Malainual N."/>
            <person name="Hou J."/>
            <person name="Wang L."/>
            <person name="Wang M."/>
            <person name="Yang K."/>
            <person name="Cui Y."/>
            <person name="Leung E."/>
            <person name="Nong W."/>
            <person name="Shin S.-K."/>
            <person name="Au S."/>
            <person name="Jeong K.Y."/>
            <person name="Chew F.T."/>
            <person name="Hui J."/>
            <person name="Leung T.F."/>
            <person name="Tungtrongchitr A."/>
            <person name="Zhong N."/>
            <person name="Liu Z."/>
            <person name="Tsui S."/>
        </authorList>
    </citation>
    <scope>NUCLEOTIDE SEQUENCE</scope>
    <source>
        <strain evidence="2">Derf</strain>
        <tissue evidence="2">Whole organism</tissue>
    </source>
</reference>
<gene>
    <name evidence="2" type="ORF">DERF_008538</name>
</gene>
<evidence type="ECO:0008006" key="4">
    <source>
        <dbReference type="Google" id="ProtNLM"/>
    </source>
</evidence>
<dbReference type="EMBL" id="ASGP02000003">
    <property type="protein sequence ID" value="KAH9517922.1"/>
    <property type="molecule type" value="Genomic_DNA"/>
</dbReference>
<reference evidence="2" key="1">
    <citation type="submission" date="2013-05" db="EMBL/GenBank/DDBJ databases">
        <authorList>
            <person name="Yim A.K.Y."/>
            <person name="Chan T.F."/>
            <person name="Ji K.M."/>
            <person name="Liu X.Y."/>
            <person name="Zhou J.W."/>
            <person name="Li R.Q."/>
            <person name="Yang K.Y."/>
            <person name="Li J."/>
            <person name="Li M."/>
            <person name="Law P.T.W."/>
            <person name="Wu Y.L."/>
            <person name="Cai Z.L."/>
            <person name="Qin H."/>
            <person name="Bao Y."/>
            <person name="Leung R.K.K."/>
            <person name="Ng P.K.S."/>
            <person name="Zou J."/>
            <person name="Zhong X.J."/>
            <person name="Ran P.X."/>
            <person name="Zhong N.S."/>
            <person name="Liu Z.G."/>
            <person name="Tsui S.K.W."/>
        </authorList>
    </citation>
    <scope>NUCLEOTIDE SEQUENCE</scope>
    <source>
        <strain evidence="2">Derf</strain>
        <tissue evidence="2">Whole organism</tissue>
    </source>
</reference>